<reference evidence="1" key="1">
    <citation type="journal article" date="2020" name="mSystems">
        <title>Genome- and Community-Level Interaction Insights into Carbon Utilization and Element Cycling Functions of Hydrothermarchaeota in Hydrothermal Sediment.</title>
        <authorList>
            <person name="Zhou Z."/>
            <person name="Liu Y."/>
            <person name="Xu W."/>
            <person name="Pan J."/>
            <person name="Luo Z.H."/>
            <person name="Li M."/>
        </authorList>
    </citation>
    <scope>NUCLEOTIDE SEQUENCE [LARGE SCALE GENOMIC DNA]</scope>
    <source>
        <strain evidence="1">HyVt-570</strain>
    </source>
</reference>
<comment type="caution">
    <text evidence="1">The sequence shown here is derived from an EMBL/GenBank/DDBJ whole genome shotgun (WGS) entry which is preliminary data.</text>
</comment>
<gene>
    <name evidence="1" type="ORF">ENK37_08935</name>
</gene>
<dbReference type="AlphaFoldDB" id="A0A7C4ZHQ0"/>
<proteinExistence type="predicted"/>
<dbReference type="EMBL" id="DRPZ01000229">
    <property type="protein sequence ID" value="HGY10157.1"/>
    <property type="molecule type" value="Genomic_DNA"/>
</dbReference>
<sequence>MSDQAVRLLQGYLWVPRELAWDAEVELPPKIELDGTEVSLLVDPIRPPFAFFDDGTPTASQRFYQLTALVITERDPNTLHPWVEALQERLAPVLEATPKGVGWLLFEDLRAL</sequence>
<protein>
    <submittedName>
        <fullName evidence="1">DUF3208 domain-containing protein</fullName>
    </submittedName>
</protein>
<name>A0A7C4ZHQ0_9DEIN</name>
<accession>A0A7C4ZHQ0</accession>
<evidence type="ECO:0000313" key="1">
    <source>
        <dbReference type="EMBL" id="HGY10157.1"/>
    </source>
</evidence>
<dbReference type="Pfam" id="PF11482">
    <property type="entry name" value="DUF3208"/>
    <property type="match status" value="1"/>
</dbReference>
<dbReference type="InterPro" id="IPR021576">
    <property type="entry name" value="DUF3208"/>
</dbReference>
<dbReference type="Gene3D" id="3.30.70.2290">
    <property type="entry name" value="Protein of unknown function (DUF3208)"/>
    <property type="match status" value="1"/>
</dbReference>
<dbReference type="Proteomes" id="UP000885759">
    <property type="component" value="Unassembled WGS sequence"/>
</dbReference>
<organism evidence="1">
    <name type="scientific">Oceanithermus profundus</name>
    <dbReference type="NCBI Taxonomy" id="187137"/>
    <lineage>
        <taxon>Bacteria</taxon>
        <taxon>Thermotogati</taxon>
        <taxon>Deinococcota</taxon>
        <taxon>Deinococci</taxon>
        <taxon>Thermales</taxon>
        <taxon>Thermaceae</taxon>
        <taxon>Oceanithermus</taxon>
    </lineage>
</organism>